<dbReference type="EMBL" id="BSNV01000051">
    <property type="protein sequence ID" value="GLQ67344.1"/>
    <property type="molecule type" value="Genomic_DNA"/>
</dbReference>
<keyword evidence="2" id="KW-1185">Reference proteome</keyword>
<evidence type="ECO:0000313" key="1">
    <source>
        <dbReference type="EMBL" id="GLQ67344.1"/>
    </source>
</evidence>
<comment type="caution">
    <text evidence="1">The sequence shown here is derived from an EMBL/GenBank/DDBJ whole genome shotgun (WGS) entry which is preliminary data.</text>
</comment>
<gene>
    <name evidence="1" type="ORF">GCM10007870_29290</name>
</gene>
<sequence length="158" mass="18290">MDKVNLGKSASNKIDVSKNDEFLLSQHQILPEFAENLPPSCPPEEAVTPAQREVWRFVPHEKLEELEEKDFFSYAALGKQPYSQYNVCPCRWSSCSVFSVPTPLEGLPKLRHKYVATLSINKFSGKILQKESHIDFWRYKNFSPLENVVNVFRKDEIK</sequence>
<dbReference type="RefSeq" id="WP_145994779.1">
    <property type="nucleotide sequence ID" value="NZ_BEWP01000020.1"/>
</dbReference>
<evidence type="ECO:0000313" key="2">
    <source>
        <dbReference type="Proteomes" id="UP001156629"/>
    </source>
</evidence>
<dbReference type="Proteomes" id="UP001156629">
    <property type="component" value="Unassembled WGS sequence"/>
</dbReference>
<organism evidence="1 2">
    <name type="scientific">Gluconobacter kondonii</name>
    <dbReference type="NCBI Taxonomy" id="941463"/>
    <lineage>
        <taxon>Bacteria</taxon>
        <taxon>Pseudomonadati</taxon>
        <taxon>Pseudomonadota</taxon>
        <taxon>Alphaproteobacteria</taxon>
        <taxon>Acetobacterales</taxon>
        <taxon>Acetobacteraceae</taxon>
        <taxon>Gluconobacter</taxon>
    </lineage>
</organism>
<name>A0ABQ5WWH1_9PROT</name>
<reference evidence="2" key="1">
    <citation type="journal article" date="2019" name="Int. J. Syst. Evol. Microbiol.">
        <title>The Global Catalogue of Microorganisms (GCM) 10K type strain sequencing project: providing services to taxonomists for standard genome sequencing and annotation.</title>
        <authorList>
            <consortium name="The Broad Institute Genomics Platform"/>
            <consortium name="The Broad Institute Genome Sequencing Center for Infectious Disease"/>
            <person name="Wu L."/>
            <person name="Ma J."/>
        </authorList>
    </citation>
    <scope>NUCLEOTIDE SEQUENCE [LARGE SCALE GENOMIC DNA]</scope>
    <source>
        <strain evidence="2">NBRC 3266</strain>
    </source>
</reference>
<dbReference type="GeneID" id="76196185"/>
<proteinExistence type="predicted"/>
<accession>A0ABQ5WWH1</accession>
<protein>
    <submittedName>
        <fullName evidence="1">Uncharacterized protein</fullName>
    </submittedName>
</protein>